<dbReference type="EMBL" id="LCAE01000007">
    <property type="protein sequence ID" value="KKR87169.1"/>
    <property type="molecule type" value="Genomic_DNA"/>
</dbReference>
<dbReference type="AlphaFoldDB" id="A0A0G0UE16"/>
<evidence type="ECO:0000259" key="1">
    <source>
        <dbReference type="Pfam" id="PF18480"/>
    </source>
</evidence>
<proteinExistence type="predicted"/>
<evidence type="ECO:0000313" key="2">
    <source>
        <dbReference type="EMBL" id="KKR87169.1"/>
    </source>
</evidence>
<dbReference type="Pfam" id="PF18480">
    <property type="entry name" value="DUF5615"/>
    <property type="match status" value="1"/>
</dbReference>
<name>A0A0G0UE16_9BACT</name>
<feature type="non-terminal residue" evidence="2">
    <location>
        <position position="1"/>
    </location>
</feature>
<comment type="caution">
    <text evidence="2">The sequence shown here is derived from an EMBL/GenBank/DDBJ whole genome shotgun (WGS) entry which is preliminary data.</text>
</comment>
<gene>
    <name evidence="2" type="ORF">UU32_C0007G0001</name>
</gene>
<sequence length="83" mass="9671">DEEVIKLAQKESRIIITFDLDFGEIYHSRESGKVGIIVLRIENQTSKNVNFILEEFISNNMAKLNKNRTALVVIKRGYVRFTR</sequence>
<protein>
    <recommendedName>
        <fullName evidence="1">DUF5615 domain-containing protein</fullName>
    </recommendedName>
</protein>
<evidence type="ECO:0000313" key="3">
    <source>
        <dbReference type="Proteomes" id="UP000033858"/>
    </source>
</evidence>
<dbReference type="InterPro" id="IPR041049">
    <property type="entry name" value="DUF5615"/>
</dbReference>
<dbReference type="Proteomes" id="UP000033858">
    <property type="component" value="Unassembled WGS sequence"/>
</dbReference>
<accession>A0A0G0UE16</accession>
<feature type="domain" description="DUF5615" evidence="1">
    <location>
        <begin position="1"/>
        <end position="73"/>
    </location>
</feature>
<reference evidence="2 3" key="1">
    <citation type="journal article" date="2015" name="Nature">
        <title>rRNA introns, odd ribosomes, and small enigmatic genomes across a large radiation of phyla.</title>
        <authorList>
            <person name="Brown C.T."/>
            <person name="Hug L.A."/>
            <person name="Thomas B.C."/>
            <person name="Sharon I."/>
            <person name="Castelle C.J."/>
            <person name="Singh A."/>
            <person name="Wilkins M.J."/>
            <person name="Williams K.H."/>
            <person name="Banfield J.F."/>
        </authorList>
    </citation>
    <scope>NUCLEOTIDE SEQUENCE [LARGE SCALE GENOMIC DNA]</scope>
</reference>
<organism evidence="2 3">
    <name type="scientific">Candidatus Woesebacteria bacterium GW2011_GWB1_41_10</name>
    <dbReference type="NCBI Taxonomy" id="1618577"/>
    <lineage>
        <taxon>Bacteria</taxon>
        <taxon>Candidatus Woeseibacteriota</taxon>
    </lineage>
</organism>